<evidence type="ECO:0000313" key="8">
    <source>
        <dbReference type="EMBL" id="AAX50838.1"/>
    </source>
</evidence>
<organism evidence="8 9">
    <name type="scientific">Chlamydia trachomatis serovar A (strain ATCC VR-571B / DSM 19440 / HAR-13)</name>
    <dbReference type="NCBI Taxonomy" id="315277"/>
    <lineage>
        <taxon>Bacteria</taxon>
        <taxon>Pseudomonadati</taxon>
        <taxon>Chlamydiota</taxon>
        <taxon>Chlamydiia</taxon>
        <taxon>Chlamydiales</taxon>
        <taxon>Chlamydiaceae</taxon>
        <taxon>Chlamydia/Chlamydophila group</taxon>
        <taxon>Chlamydia</taxon>
    </lineage>
</organism>
<evidence type="ECO:0000256" key="3">
    <source>
        <dbReference type="ARBA" id="ARBA00022475"/>
    </source>
</evidence>
<evidence type="ECO:0000313" key="9">
    <source>
        <dbReference type="Proteomes" id="UP000002532"/>
    </source>
</evidence>
<dbReference type="Pfam" id="PF01313">
    <property type="entry name" value="Bac_export_3"/>
    <property type="match status" value="1"/>
</dbReference>
<evidence type="ECO:0000256" key="6">
    <source>
        <dbReference type="ARBA" id="ARBA00023136"/>
    </source>
</evidence>
<protein>
    <submittedName>
        <fullName evidence="8">SctS</fullName>
    </submittedName>
</protein>
<dbReference type="HOGENOM" id="CLU_164516_1_1_0"/>
<keyword evidence="6 7" id="KW-0472">Membrane</keyword>
<dbReference type="InterPro" id="IPR006306">
    <property type="entry name" value="T3SS_HrpO"/>
</dbReference>
<dbReference type="PANTHER" id="PTHR34040:SF2">
    <property type="entry name" value="FLAGELLAR BIOSYNTHETIC PROTEIN FLIQ"/>
    <property type="match status" value="1"/>
</dbReference>
<feature type="transmembrane region" description="Helical" evidence="7">
    <location>
        <begin position="20"/>
        <end position="43"/>
    </location>
</feature>
<dbReference type="PRINTS" id="PR00952">
    <property type="entry name" value="TYPE3IMQPROT"/>
</dbReference>
<evidence type="ECO:0000256" key="5">
    <source>
        <dbReference type="ARBA" id="ARBA00022989"/>
    </source>
</evidence>
<accession>A0A0H2X2R7</accession>
<proteinExistence type="inferred from homology"/>
<sequence length="94" mass="10573">MLMLATSFKSILFEYSYEALLLILIISAPPIILASVVGIMVAIFQAATQIQEQTFAFAIKLVVIFGTLMITGGWLCSMILRFAAQIFQNFYKWK</sequence>
<comment type="subcellular location">
    <subcellularLocation>
        <location evidence="1">Cell membrane</location>
        <topology evidence="1">Multi-pass membrane protein</topology>
    </subcellularLocation>
</comment>
<keyword evidence="5 7" id="KW-1133">Transmembrane helix</keyword>
<keyword evidence="9" id="KW-1185">Reference proteome</keyword>
<dbReference type="NCBIfam" id="TIGR01403">
    <property type="entry name" value="fliQ_rel_III"/>
    <property type="match status" value="1"/>
</dbReference>
<dbReference type="GO" id="GO:0009306">
    <property type="term" value="P:protein secretion"/>
    <property type="evidence" value="ECO:0007669"/>
    <property type="project" value="InterPro"/>
</dbReference>
<dbReference type="RefSeq" id="WP_009871928.1">
    <property type="nucleotide sequence ID" value="NC_007429.1"/>
</dbReference>
<dbReference type="AlphaFoldDB" id="A0A0H2X2R7"/>
<reference evidence="8 9" key="1">
    <citation type="journal article" date="2005" name="Infect. Immun.">
        <title>Comparative genomic analysis of Chlamydia trachomatis oculotropic and genitotropic strains.</title>
        <authorList>
            <person name="Carlson J.H."/>
            <person name="Porcella S.F."/>
            <person name="McClarty G."/>
            <person name="Caldwell H.D."/>
        </authorList>
    </citation>
    <scope>NUCLEOTIDE SEQUENCE [LARGE SCALE GENOMIC DNA]</scope>
    <source>
        <strain evidence="9">ATCC VR-571B / DSM 19440 / HAR-13</strain>
    </source>
</reference>
<dbReference type="Proteomes" id="UP000002532">
    <property type="component" value="Chromosome"/>
</dbReference>
<dbReference type="KEGG" id="cta:CTA_0613"/>
<comment type="similarity">
    <text evidence="2">Belongs to the FliQ/MopD/SpaQ family.</text>
</comment>
<evidence type="ECO:0000256" key="7">
    <source>
        <dbReference type="SAM" id="Phobius"/>
    </source>
</evidence>
<feature type="transmembrane region" description="Helical" evidence="7">
    <location>
        <begin position="55"/>
        <end position="84"/>
    </location>
</feature>
<gene>
    <name evidence="8" type="primary">sctS</name>
    <name evidence="8" type="ordered locus">CTA_0613</name>
</gene>
<evidence type="ECO:0000256" key="4">
    <source>
        <dbReference type="ARBA" id="ARBA00022692"/>
    </source>
</evidence>
<dbReference type="PIRSF" id="PIRSF004669">
    <property type="entry name" value="FliQ"/>
    <property type="match status" value="1"/>
</dbReference>
<evidence type="ECO:0000256" key="1">
    <source>
        <dbReference type="ARBA" id="ARBA00004651"/>
    </source>
</evidence>
<keyword evidence="4 7" id="KW-0812">Transmembrane</keyword>
<dbReference type="InterPro" id="IPR002191">
    <property type="entry name" value="Bac_export_3"/>
</dbReference>
<evidence type="ECO:0000256" key="2">
    <source>
        <dbReference type="ARBA" id="ARBA00006156"/>
    </source>
</evidence>
<dbReference type="GO" id="GO:0005886">
    <property type="term" value="C:plasma membrane"/>
    <property type="evidence" value="ECO:0007669"/>
    <property type="project" value="UniProtKB-SubCell"/>
</dbReference>
<keyword evidence="3" id="KW-1003">Cell membrane</keyword>
<dbReference type="PANTHER" id="PTHR34040">
    <property type="entry name" value="FLAGELLAR BIOSYNTHETIC PROTEIN FLIQ"/>
    <property type="match status" value="1"/>
</dbReference>
<name>A0A0H2X2R7_CHLTA</name>
<dbReference type="EMBL" id="CP000051">
    <property type="protein sequence ID" value="AAX50838.1"/>
    <property type="molecule type" value="Genomic_DNA"/>
</dbReference>